<reference evidence="2 3" key="1">
    <citation type="submission" date="2014-04" db="EMBL/GenBank/DDBJ databases">
        <title>Whole genome of Muricauda olearia.</title>
        <authorList>
            <person name="Zhang X.-H."/>
            <person name="Tang K."/>
        </authorList>
    </citation>
    <scope>NUCLEOTIDE SEQUENCE [LARGE SCALE GENOMIC DNA]</scope>
    <source>
        <strain evidence="2 3">Th120</strain>
    </source>
</reference>
<reference evidence="1 4" key="2">
    <citation type="submission" date="2019-10" db="EMBL/GenBank/DDBJ databases">
        <title>Muricauda olearia CL-SS4 JCM15563 genome.</title>
        <authorList>
            <person name="Liu L."/>
        </authorList>
    </citation>
    <scope>NUCLEOTIDE SEQUENCE [LARGE SCALE GENOMIC DNA]</scope>
    <source>
        <strain evidence="1 4">CL-SS4</strain>
    </source>
</reference>
<comment type="caution">
    <text evidence="2">The sequence shown here is derived from an EMBL/GenBank/DDBJ whole genome shotgun (WGS) entry which is preliminary data.</text>
</comment>
<dbReference type="EMBL" id="WELG01000001">
    <property type="protein sequence ID" value="KAB7531566.1"/>
    <property type="molecule type" value="Genomic_DNA"/>
</dbReference>
<proteinExistence type="predicted"/>
<keyword evidence="3" id="KW-1185">Reference proteome</keyword>
<dbReference type="RefSeq" id="WP_129653229.1">
    <property type="nucleotide sequence ID" value="NZ_ML142907.1"/>
</dbReference>
<dbReference type="AlphaFoldDB" id="A0A444VP76"/>
<evidence type="ECO:0000313" key="1">
    <source>
        <dbReference type="EMBL" id="KAB7531566.1"/>
    </source>
</evidence>
<dbReference type="Proteomes" id="UP000429785">
    <property type="component" value="Unassembled WGS sequence"/>
</dbReference>
<dbReference type="Proteomes" id="UP000290261">
    <property type="component" value="Unassembled WGS sequence"/>
</dbReference>
<gene>
    <name evidence="2" type="ORF">DN53_07270</name>
    <name evidence="1" type="ORF">F8C76_08760</name>
</gene>
<dbReference type="OrthoDB" id="1453802at2"/>
<evidence type="ECO:0000313" key="4">
    <source>
        <dbReference type="Proteomes" id="UP000429785"/>
    </source>
</evidence>
<organism evidence="2 3">
    <name type="scientific">Flagellimonas olearia</name>
    <dbReference type="NCBI Taxonomy" id="552546"/>
    <lineage>
        <taxon>Bacteria</taxon>
        <taxon>Pseudomonadati</taxon>
        <taxon>Bacteroidota</taxon>
        <taxon>Flavobacteriia</taxon>
        <taxon>Flavobacteriales</taxon>
        <taxon>Flavobacteriaceae</taxon>
        <taxon>Flagellimonas</taxon>
    </lineage>
</organism>
<name>A0A444VP76_9FLAO</name>
<accession>A0A444VP76</accession>
<protein>
    <submittedName>
        <fullName evidence="2">Uncharacterized protein</fullName>
    </submittedName>
</protein>
<sequence length="153" mass="17714">MKKVFFSSILVVGLVAILGQINAKHYGGLFSDDTKAEHKEPVVYSAKFKECIDMKDFPKKKTSKYEAAFEESGRDMEMVEASLKKFRASLDSTLKNLSYIDAHEFLHARFEQSKAFVSLHDDISKTQEYYHREIMRICYDNDRLLNLDSGNFH</sequence>
<evidence type="ECO:0000313" key="3">
    <source>
        <dbReference type="Proteomes" id="UP000290261"/>
    </source>
</evidence>
<evidence type="ECO:0000313" key="2">
    <source>
        <dbReference type="EMBL" id="RYC52519.1"/>
    </source>
</evidence>
<dbReference type="EMBL" id="JJMP01000002">
    <property type="protein sequence ID" value="RYC52519.1"/>
    <property type="molecule type" value="Genomic_DNA"/>
</dbReference>